<keyword evidence="2" id="KW-1185">Reference proteome</keyword>
<reference evidence="2" key="1">
    <citation type="submission" date="2024-07" db="EMBL/GenBank/DDBJ databases">
        <title>Two chromosome-level genome assemblies of Korean endemic species Abeliophyllum distichum and Forsythia ovata (Oleaceae).</title>
        <authorList>
            <person name="Jang H."/>
        </authorList>
    </citation>
    <scope>NUCLEOTIDE SEQUENCE [LARGE SCALE GENOMIC DNA]</scope>
</reference>
<sequence length="118" mass="13733">MLQRNSGKEPANQQYVHSVIEQFEGHQGTPEMERPNASRYELMTELSHHTMRTLLGELTQDIVEQESFQNIHALEKFTQNRNNHYDNMAKQLTMLNELMKKVVSQVCQSNPLGMGNRF</sequence>
<comment type="caution">
    <text evidence="1">The sequence shown here is derived from an EMBL/GenBank/DDBJ whole genome shotgun (WGS) entry which is preliminary data.</text>
</comment>
<evidence type="ECO:0000313" key="1">
    <source>
        <dbReference type="EMBL" id="KAL2471220.1"/>
    </source>
</evidence>
<organism evidence="1 2">
    <name type="scientific">Abeliophyllum distichum</name>
    <dbReference type="NCBI Taxonomy" id="126358"/>
    <lineage>
        <taxon>Eukaryota</taxon>
        <taxon>Viridiplantae</taxon>
        <taxon>Streptophyta</taxon>
        <taxon>Embryophyta</taxon>
        <taxon>Tracheophyta</taxon>
        <taxon>Spermatophyta</taxon>
        <taxon>Magnoliopsida</taxon>
        <taxon>eudicotyledons</taxon>
        <taxon>Gunneridae</taxon>
        <taxon>Pentapetalae</taxon>
        <taxon>asterids</taxon>
        <taxon>lamiids</taxon>
        <taxon>Lamiales</taxon>
        <taxon>Oleaceae</taxon>
        <taxon>Forsythieae</taxon>
        <taxon>Abeliophyllum</taxon>
    </lineage>
</organism>
<dbReference type="EMBL" id="JBFOLK010000012">
    <property type="protein sequence ID" value="KAL2471220.1"/>
    <property type="molecule type" value="Genomic_DNA"/>
</dbReference>
<protein>
    <submittedName>
        <fullName evidence="1">Uncharacterized protein</fullName>
    </submittedName>
</protein>
<dbReference type="AlphaFoldDB" id="A0ABD1Q528"/>
<accession>A0ABD1Q528</accession>
<gene>
    <name evidence="1" type="ORF">Adt_39356</name>
</gene>
<evidence type="ECO:0000313" key="2">
    <source>
        <dbReference type="Proteomes" id="UP001604336"/>
    </source>
</evidence>
<proteinExistence type="predicted"/>
<dbReference type="Proteomes" id="UP001604336">
    <property type="component" value="Unassembled WGS sequence"/>
</dbReference>
<name>A0ABD1Q528_9LAMI</name>